<dbReference type="KEGG" id="palw:PSAL_003510"/>
<reference evidence="2 3" key="1">
    <citation type="submission" date="2020-08" db="EMBL/GenBank/DDBJ databases">
        <title>Genome sequence of Rhodobacteraceae bacterium Lw-13e.</title>
        <authorList>
            <person name="Poehlein A."/>
            <person name="Wolter L."/>
            <person name="Daniel R."/>
            <person name="Brinkhoff T."/>
        </authorList>
    </citation>
    <scope>NUCLEOTIDE SEQUENCE [LARGE SCALE GENOMIC DNA]</scope>
    <source>
        <strain evidence="2 3">Lw-13e</strain>
    </source>
</reference>
<dbReference type="EMBL" id="CP060436">
    <property type="protein sequence ID" value="QPM89140.1"/>
    <property type="molecule type" value="Genomic_DNA"/>
</dbReference>
<accession>A0A418SK66</accession>
<evidence type="ECO:0000313" key="3">
    <source>
        <dbReference type="Proteomes" id="UP000283786"/>
    </source>
</evidence>
<proteinExistence type="predicted"/>
<evidence type="ECO:0000313" key="2">
    <source>
        <dbReference type="EMBL" id="QPM89140.1"/>
    </source>
</evidence>
<dbReference type="AlphaFoldDB" id="A0A418SK66"/>
<dbReference type="Proteomes" id="UP000283786">
    <property type="component" value="Chromosome"/>
</dbReference>
<protein>
    <submittedName>
        <fullName evidence="2">Uncharacterized protein</fullName>
    </submittedName>
</protein>
<dbReference type="RefSeq" id="WP_147407591.1">
    <property type="nucleotide sequence ID" value="NZ_CP060436.1"/>
</dbReference>
<sequence length="222" mass="23485">MQRLVQEEQLARRRLRAAHLVETLAGAIAVLDVPVSLERRGGAMVLTLDFWNPSDPCADAGGQDIALAAQPIEMAGSDPFKAATPIAQAQASAVDEDPAPEAGTDDVEVEPESANAAADSAPVPGPLALPESAPVILKVVQAHLNALGYISPWCPQTDHQLIARLTDGLKLPAVAQELGIPVDDCRKRFSALCPQTDWDAQLRLLRVLGCRAGLKQPVSDEA</sequence>
<keyword evidence="3" id="KW-1185">Reference proteome</keyword>
<dbReference type="OrthoDB" id="7691598at2"/>
<feature type="compositionally biased region" description="Acidic residues" evidence="1">
    <location>
        <begin position="94"/>
        <end position="111"/>
    </location>
</feature>
<name>A0A418SK66_9RHOB</name>
<feature type="region of interest" description="Disordered" evidence="1">
    <location>
        <begin position="87"/>
        <end position="123"/>
    </location>
</feature>
<organism evidence="2 3">
    <name type="scientific">Pseudooceanicola algae</name>
    <dbReference type="NCBI Taxonomy" id="1537215"/>
    <lineage>
        <taxon>Bacteria</taxon>
        <taxon>Pseudomonadati</taxon>
        <taxon>Pseudomonadota</taxon>
        <taxon>Alphaproteobacteria</taxon>
        <taxon>Rhodobacterales</taxon>
        <taxon>Paracoccaceae</taxon>
        <taxon>Pseudooceanicola</taxon>
    </lineage>
</organism>
<evidence type="ECO:0000256" key="1">
    <source>
        <dbReference type="SAM" id="MobiDB-lite"/>
    </source>
</evidence>
<gene>
    <name evidence="2" type="ORF">PSAL_003510</name>
</gene>